<keyword evidence="1" id="KW-0472">Membrane</keyword>
<reference evidence="3 4" key="1">
    <citation type="submission" date="2019-09" db="EMBL/GenBank/DDBJ databases">
        <title>Non-baumannii Acinetobacter spp. carrying blaNDM-1 isolated in China.</title>
        <authorList>
            <person name="Cui C."/>
            <person name="Chen C."/>
            <person name="Sun J."/>
            <person name="Liu Y."/>
        </authorList>
    </citation>
    <scope>NUCLEOTIDE SEQUENCE [LARGE SCALE GENOMIC DNA]</scope>
    <source>
        <strain evidence="3 4">B18</strain>
        <plasmid evidence="4">pb18-4</plasmid>
    </source>
</reference>
<keyword evidence="3" id="KW-0614">Plasmid</keyword>
<protein>
    <recommendedName>
        <fullName evidence="2">DotM C-terminal cytoplasmic domain-containing protein</fullName>
    </recommendedName>
</protein>
<sequence>MAQGGAQQPKQDDGIVVFLCVIGMLSFVTIVLWFRFHTELTIATIWIRGIFTSPIWVLNVFLAKLFGGAVPGIYHLVQTTAEICNPAGSYKFWACTRDPSTVSWSEIQFASFWWNGIYAIIAVFYLGKTFFRIQNEHPSGKFNRPHSLESFIKEMTPIYPHLSVFGPLNLLDRDNMRGWYRGMDSVREFAFKHKLIKGIQHRKIDYVVEGTTQQHTDETEVIPVANTEKLTTIMKKQLGELWIDVDHLEDGEVIILAYYIARAASTQETMEDEEFYAIAKTTQEIEDMYWSIAAIDLKNKPEFAYDEKDESTYMYETPHSFDSFPIDDLKDHIKAYIEYPVIKKLLKKHAYARTFIIDVIYEARKLGVLAPTSIRWLKLYDRTLWAMIENVGRPSLFSECLGANAHYVVESIMGRAMHEPNFVVAIKGWEHQLQFYSYNEQFADLNVGTINEMIFNHKGEIADVSPFDVTRFDSLGTNEIKSEESQASSPVEENIKFS</sequence>
<feature type="transmembrane region" description="Helical" evidence="1">
    <location>
        <begin position="15"/>
        <end position="34"/>
    </location>
</feature>
<evidence type="ECO:0000256" key="1">
    <source>
        <dbReference type="SAM" id="Phobius"/>
    </source>
</evidence>
<keyword evidence="1" id="KW-1133">Transmembrane helix</keyword>
<evidence type="ECO:0000313" key="3">
    <source>
        <dbReference type="EMBL" id="QIC72161.1"/>
    </source>
</evidence>
<accession>A0A6C0Y7E0</accession>
<dbReference type="InterPro" id="IPR056464">
    <property type="entry name" value="DotM_C"/>
</dbReference>
<dbReference type="EMBL" id="CP044459">
    <property type="protein sequence ID" value="QIC72161.1"/>
    <property type="molecule type" value="Genomic_DNA"/>
</dbReference>
<evidence type="ECO:0000313" key="4">
    <source>
        <dbReference type="Proteomes" id="UP000503440"/>
    </source>
</evidence>
<feature type="domain" description="DotM C-terminal cytoplasmic" evidence="2">
    <location>
        <begin position="231"/>
        <end position="429"/>
    </location>
</feature>
<dbReference type="AlphaFoldDB" id="A0A6C0Y7E0"/>
<dbReference type="RefSeq" id="WP_163146720.1">
    <property type="nucleotide sequence ID" value="NZ_CP044459.1"/>
</dbReference>
<evidence type="ECO:0000259" key="2">
    <source>
        <dbReference type="Pfam" id="PF23127"/>
    </source>
</evidence>
<name>A0A6C0Y7E0_9GAMM</name>
<proteinExistence type="predicted"/>
<keyword evidence="1" id="KW-0812">Transmembrane</keyword>
<geneLocation type="plasmid" evidence="4">
    <name>pb18-4</name>
</geneLocation>
<feature type="transmembrane region" description="Helical" evidence="1">
    <location>
        <begin position="112"/>
        <end position="131"/>
    </location>
</feature>
<dbReference type="Proteomes" id="UP000503440">
    <property type="component" value="Plasmid pB18-4"/>
</dbReference>
<feature type="transmembrane region" description="Helical" evidence="1">
    <location>
        <begin position="46"/>
        <end position="66"/>
    </location>
</feature>
<gene>
    <name evidence="3" type="ORF">FSC09_17530</name>
</gene>
<dbReference type="Pfam" id="PF23127">
    <property type="entry name" value="DotM_C"/>
    <property type="match status" value="1"/>
</dbReference>
<organism evidence="3 4">
    <name type="scientific">Acinetobacter indicus</name>
    <dbReference type="NCBI Taxonomy" id="756892"/>
    <lineage>
        <taxon>Bacteria</taxon>
        <taxon>Pseudomonadati</taxon>
        <taxon>Pseudomonadota</taxon>
        <taxon>Gammaproteobacteria</taxon>
        <taxon>Moraxellales</taxon>
        <taxon>Moraxellaceae</taxon>
        <taxon>Acinetobacter</taxon>
    </lineage>
</organism>